<dbReference type="RefSeq" id="WP_176010807.1">
    <property type="nucleotide sequence ID" value="NZ_CP041372.2"/>
</dbReference>
<keyword evidence="2" id="KW-1185">Reference proteome</keyword>
<accession>A0A859FIT9</accession>
<dbReference type="Proteomes" id="UP000318138">
    <property type="component" value="Chromosome"/>
</dbReference>
<dbReference type="AlphaFoldDB" id="A0A859FIT9"/>
<organism evidence="1 2">
    <name type="scientific">Paenalkalicoccus suaedae</name>
    <dbReference type="NCBI Taxonomy" id="2592382"/>
    <lineage>
        <taxon>Bacteria</taxon>
        <taxon>Bacillati</taxon>
        <taxon>Bacillota</taxon>
        <taxon>Bacilli</taxon>
        <taxon>Bacillales</taxon>
        <taxon>Bacillaceae</taxon>
        <taxon>Paenalkalicoccus</taxon>
    </lineage>
</organism>
<evidence type="ECO:0000313" key="2">
    <source>
        <dbReference type="Proteomes" id="UP000318138"/>
    </source>
</evidence>
<dbReference type="KEGG" id="psua:FLK61_40250"/>
<name>A0A859FIT9_9BACI</name>
<gene>
    <name evidence="1" type="ORF">FLK61_40250</name>
</gene>
<reference evidence="2" key="1">
    <citation type="submission" date="2019-07" db="EMBL/GenBank/DDBJ databases">
        <title>Bacillus alkalisoli sp. nov. isolated from saline soil.</title>
        <authorList>
            <person name="Sun J.-Q."/>
            <person name="Xu L."/>
        </authorList>
    </citation>
    <scope>NUCLEOTIDE SEQUENCE [LARGE SCALE GENOMIC DNA]</scope>
    <source>
        <strain evidence="2">M4U3P1</strain>
    </source>
</reference>
<sequence length="215" mass="24533">MEEIVVRGSRNIGFSVLHNADVLEVELLDSNEEIVMADQFTGNLITFRDVPDGTFTLKINGQLIDAIVISIGEQASGESEENTRTAEDLAITNLRLSHQRSFKLEGEDGDIRVHAYYNEETRSLEDIYDETKRTVRNVAIFSSLQLNEIYMVEIDEAFVGIFTRNNHVLLDGVEYKYDVERLTLVRDLEDETEEVINLVELEPEELEELLASITF</sequence>
<proteinExistence type="predicted"/>
<dbReference type="EMBL" id="CP041372">
    <property type="protein sequence ID" value="QKS72840.1"/>
    <property type="molecule type" value="Genomic_DNA"/>
</dbReference>
<evidence type="ECO:0000313" key="1">
    <source>
        <dbReference type="EMBL" id="QKS72840.1"/>
    </source>
</evidence>
<protein>
    <submittedName>
        <fullName evidence="1">Uncharacterized protein</fullName>
    </submittedName>
</protein>